<evidence type="ECO:0000313" key="1">
    <source>
        <dbReference type="EMBL" id="KAI4327646.1"/>
    </source>
</evidence>
<dbReference type="Proteomes" id="UP000828941">
    <property type="component" value="Chromosome 8"/>
</dbReference>
<organism evidence="1 2">
    <name type="scientific">Bauhinia variegata</name>
    <name type="common">Purple orchid tree</name>
    <name type="synonym">Phanera variegata</name>
    <dbReference type="NCBI Taxonomy" id="167791"/>
    <lineage>
        <taxon>Eukaryota</taxon>
        <taxon>Viridiplantae</taxon>
        <taxon>Streptophyta</taxon>
        <taxon>Embryophyta</taxon>
        <taxon>Tracheophyta</taxon>
        <taxon>Spermatophyta</taxon>
        <taxon>Magnoliopsida</taxon>
        <taxon>eudicotyledons</taxon>
        <taxon>Gunneridae</taxon>
        <taxon>Pentapetalae</taxon>
        <taxon>rosids</taxon>
        <taxon>fabids</taxon>
        <taxon>Fabales</taxon>
        <taxon>Fabaceae</taxon>
        <taxon>Cercidoideae</taxon>
        <taxon>Cercideae</taxon>
        <taxon>Bauhiniinae</taxon>
        <taxon>Bauhinia</taxon>
    </lineage>
</organism>
<sequence length="503" mass="57512">MAFFSSSSAENNLATAKTVLSAAASVAATAMVVRSVAQDFLPGDIQEYFFSGIRSFLNRFSSQMTMVIDEFDGLVNNQIYEAAETYLGSKVTPNTRRIKVSKPDMEKNFTITMESNEEIVDVFNGVKFNWVLICRQVESRNFHNPRDLNSTLRSEVRSFELTFHKKHKDLVLKSYLPFIIKESKSMKQETKALRIFTVDYQNMYGNLNDAWVATNLDHPSTFETLALDPEIKNFVLQDLQRFVKRKEYYRKVGKAWKRGYLLYGPPGTGKSSLIAAMANYLHFDIYDLELTELQYNSELRRLLIGMANRSILVVEDIDCTIEFQHRMAESRVATGSSTSDKQVTLSGLLNFIDGLWSSCGDERIIVFTTNHKEKLDPALLRPGRMDVHIHMSYCTPSIFRQLAFNYHGIEDHFLFRDIDEAIQATQVTPAEVAEQLLKSNDMETSLGDLVDFLKRKKIENEELEAKKREAEAKEKQEQGKQQTDGDKKLDDDEKVVAVDPNPE</sequence>
<evidence type="ECO:0000313" key="2">
    <source>
        <dbReference type="Proteomes" id="UP000828941"/>
    </source>
</evidence>
<comment type="caution">
    <text evidence="1">The sequence shown here is derived from an EMBL/GenBank/DDBJ whole genome shotgun (WGS) entry which is preliminary data.</text>
</comment>
<gene>
    <name evidence="1" type="ORF">L6164_020083</name>
</gene>
<dbReference type="EMBL" id="CM039433">
    <property type="protein sequence ID" value="KAI4327646.1"/>
    <property type="molecule type" value="Genomic_DNA"/>
</dbReference>
<name>A0ACB9MXC3_BAUVA</name>
<reference evidence="1 2" key="1">
    <citation type="journal article" date="2022" name="DNA Res.">
        <title>Chromosomal-level genome assembly of the orchid tree Bauhinia variegata (Leguminosae; Cercidoideae) supports the allotetraploid origin hypothesis of Bauhinia.</title>
        <authorList>
            <person name="Zhong Y."/>
            <person name="Chen Y."/>
            <person name="Zheng D."/>
            <person name="Pang J."/>
            <person name="Liu Y."/>
            <person name="Luo S."/>
            <person name="Meng S."/>
            <person name="Qian L."/>
            <person name="Wei D."/>
            <person name="Dai S."/>
            <person name="Zhou R."/>
        </authorList>
    </citation>
    <scope>NUCLEOTIDE SEQUENCE [LARGE SCALE GENOMIC DNA]</scope>
    <source>
        <strain evidence="1">BV-YZ2020</strain>
    </source>
</reference>
<keyword evidence="2" id="KW-1185">Reference proteome</keyword>
<protein>
    <submittedName>
        <fullName evidence="1">Uncharacterized protein</fullName>
    </submittedName>
</protein>
<proteinExistence type="predicted"/>
<accession>A0ACB9MXC3</accession>